<dbReference type="PANTHER" id="PTHR21240:SF28">
    <property type="entry name" value="ISO-OROTATE DECARBOXYLASE (EUROFUNG)"/>
    <property type="match status" value="1"/>
</dbReference>
<dbReference type="OrthoDB" id="8673349at2"/>
<keyword evidence="1" id="KW-0456">Lyase</keyword>
<evidence type="ECO:0000313" key="4">
    <source>
        <dbReference type="Proteomes" id="UP000019491"/>
    </source>
</evidence>
<dbReference type="GO" id="GO:0019748">
    <property type="term" value="P:secondary metabolic process"/>
    <property type="evidence" value="ECO:0007669"/>
    <property type="project" value="TreeGrafter"/>
</dbReference>
<dbReference type="Gene3D" id="3.20.20.140">
    <property type="entry name" value="Metal-dependent hydrolases"/>
    <property type="match status" value="1"/>
</dbReference>
<gene>
    <name evidence="3" type="ORF">RW1_043_00650</name>
</gene>
<evidence type="ECO:0000259" key="2">
    <source>
        <dbReference type="Pfam" id="PF04909"/>
    </source>
</evidence>
<dbReference type="EMBL" id="BAWF01000043">
    <property type="protein sequence ID" value="GAF47630.1"/>
    <property type="molecule type" value="Genomic_DNA"/>
</dbReference>
<reference evidence="3 4" key="1">
    <citation type="submission" date="2014-02" db="EMBL/GenBank/DDBJ databases">
        <title>Whole genome shotgun sequence of Rhodococcus wratislaviensis NBRC 100605.</title>
        <authorList>
            <person name="Hosoyama A."/>
            <person name="Tsuchikane K."/>
            <person name="Yoshida I."/>
            <person name="Ohji S."/>
            <person name="Ichikawa N."/>
            <person name="Yamazoe A."/>
            <person name="Fujita N."/>
        </authorList>
    </citation>
    <scope>NUCLEOTIDE SEQUENCE [LARGE SCALE GENOMIC DNA]</scope>
    <source>
        <strain evidence="3 4">NBRC 100605</strain>
    </source>
</reference>
<evidence type="ECO:0000256" key="1">
    <source>
        <dbReference type="ARBA" id="ARBA00023239"/>
    </source>
</evidence>
<dbReference type="Proteomes" id="UP000019491">
    <property type="component" value="Unassembled WGS sequence"/>
</dbReference>
<keyword evidence="3" id="KW-0378">Hydrolase</keyword>
<dbReference type="GO" id="GO:0005737">
    <property type="term" value="C:cytoplasm"/>
    <property type="evidence" value="ECO:0007669"/>
    <property type="project" value="TreeGrafter"/>
</dbReference>
<dbReference type="InterPro" id="IPR032466">
    <property type="entry name" value="Metal_Hydrolase"/>
</dbReference>
<keyword evidence="4" id="KW-1185">Reference proteome</keyword>
<accession>X0R9G3</accession>
<sequence>MSDQKTSNSELPDDHHYVVISSDSHAGADLRDYKPYLEKKWHDEFDAWADSYSNPWDFVDPRLDREDFDFGNEEILTGAASWHSALSWDSDRRLAHMDQDGVAGEIIFPNTAPPFMPGSVFAGTGPATRKEYEQRWAGLRAHNRWLADFCSEAPERRAGIAQVMFDDIDDALAEIRQVRELGLRGGILLPMDSPSSDARPLYVSELEQLWALCAELDVPLHKHAPAPPELPGAERGGPGMIAISMLENHFYHRRGIAHFIFSGILERHPGLQVVLTEGGSGWIPDHLMQLDNMYEAGRDTTGFRKFLNPAVEQLSMKPSEYFARNFYLGASLFLPSEARQRHEIGLRNIMWGVDYPHSEGTFPYSKEAIAHTFQDTPSPEVKAMLGGTAAEVFDFDMAALQVLADRIGPTVKEVRTPPAKLPRVPEDTMSPVFA</sequence>
<dbReference type="SUPFAM" id="SSF51556">
    <property type="entry name" value="Metallo-dependent hydrolases"/>
    <property type="match status" value="1"/>
</dbReference>
<proteinExistence type="predicted"/>
<protein>
    <submittedName>
        <fullName evidence="3">Putative hydrolase</fullName>
    </submittedName>
</protein>
<comment type="caution">
    <text evidence="3">The sequence shown here is derived from an EMBL/GenBank/DDBJ whole genome shotgun (WGS) entry which is preliminary data.</text>
</comment>
<organism evidence="3 4">
    <name type="scientific">Rhodococcus wratislaviensis NBRC 100605</name>
    <dbReference type="NCBI Taxonomy" id="1219028"/>
    <lineage>
        <taxon>Bacteria</taxon>
        <taxon>Bacillati</taxon>
        <taxon>Actinomycetota</taxon>
        <taxon>Actinomycetes</taxon>
        <taxon>Mycobacteriales</taxon>
        <taxon>Nocardiaceae</taxon>
        <taxon>Rhodococcus</taxon>
    </lineage>
</organism>
<name>X0R9G3_RHOWR</name>
<dbReference type="InterPro" id="IPR006680">
    <property type="entry name" value="Amidohydro-rel"/>
</dbReference>
<dbReference type="Pfam" id="PF04909">
    <property type="entry name" value="Amidohydro_2"/>
    <property type="match status" value="1"/>
</dbReference>
<dbReference type="InterPro" id="IPR032465">
    <property type="entry name" value="ACMSD"/>
</dbReference>
<dbReference type="GO" id="GO:0016831">
    <property type="term" value="F:carboxy-lyase activity"/>
    <property type="evidence" value="ECO:0007669"/>
    <property type="project" value="InterPro"/>
</dbReference>
<feature type="domain" description="Amidohydrolase-related" evidence="2">
    <location>
        <begin position="126"/>
        <end position="395"/>
    </location>
</feature>
<evidence type="ECO:0000313" key="3">
    <source>
        <dbReference type="EMBL" id="GAF47630.1"/>
    </source>
</evidence>
<dbReference type="PANTHER" id="PTHR21240">
    <property type="entry name" value="2-AMINO-3-CARBOXYLMUCONATE-6-SEMIALDEHYDE DECARBOXYLASE"/>
    <property type="match status" value="1"/>
</dbReference>
<dbReference type="RefSeq" id="WP_052033441.1">
    <property type="nucleotide sequence ID" value="NZ_BAWF01000043.1"/>
</dbReference>
<dbReference type="AlphaFoldDB" id="X0R9G3"/>
<dbReference type="GO" id="GO:0016787">
    <property type="term" value="F:hydrolase activity"/>
    <property type="evidence" value="ECO:0007669"/>
    <property type="project" value="UniProtKB-KW"/>
</dbReference>